<evidence type="ECO:0000313" key="3">
    <source>
        <dbReference type="Proteomes" id="UP000654482"/>
    </source>
</evidence>
<dbReference type="PRINTS" id="PR00111">
    <property type="entry name" value="ABHYDROLASE"/>
</dbReference>
<dbReference type="Gene3D" id="3.40.50.1820">
    <property type="entry name" value="alpha/beta hydrolase"/>
    <property type="match status" value="1"/>
</dbReference>
<gene>
    <name evidence="2" type="ORF">IQ249_07930</name>
</gene>
<dbReference type="Proteomes" id="UP000654482">
    <property type="component" value="Unassembled WGS sequence"/>
</dbReference>
<keyword evidence="3" id="KW-1185">Reference proteome</keyword>
<comment type="caution">
    <text evidence="2">The sequence shown here is derived from an EMBL/GenBank/DDBJ whole genome shotgun (WGS) entry which is preliminary data.</text>
</comment>
<dbReference type="InterPro" id="IPR029058">
    <property type="entry name" value="AB_hydrolase_fold"/>
</dbReference>
<dbReference type="AlphaFoldDB" id="A0A8J7J1J4"/>
<protein>
    <submittedName>
        <fullName evidence="2">Alpha/beta hydrolase</fullName>
    </submittedName>
</protein>
<dbReference type="GO" id="GO:0016787">
    <property type="term" value="F:hydrolase activity"/>
    <property type="evidence" value="ECO:0007669"/>
    <property type="project" value="UniProtKB-KW"/>
</dbReference>
<sequence length="279" mass="31791">MPLLFSNSRIRLPQGQIFWREIGQDTGTPLLFLHGSYQDSGQWIPVIEQLRDRYHCFAIDLLGFGDSEDPNVHYSIQLQVECLIKYLDALHLERVCLIGHSLGGWVAASFALQYPERVQRLVLASPLGVELAAERPKKTWERQLVSPVPVVSWLLKIILPLARAIGRHKKIEQLLAYRQHLLQSPTTCQLLFRRRPAEIQAEYLNHRLELLQVPALIIQGGQDTSANFARSQMYANLIPGSKFCLIEKGNNDLPEVLSQRVATELQDFLTPSSPREITR</sequence>
<keyword evidence="2" id="KW-0378">Hydrolase</keyword>
<accession>A0A8J7J1J4</accession>
<evidence type="ECO:0000313" key="2">
    <source>
        <dbReference type="EMBL" id="MBE9115819.1"/>
    </source>
</evidence>
<dbReference type="EMBL" id="JADEWZ010000009">
    <property type="protein sequence ID" value="MBE9115819.1"/>
    <property type="molecule type" value="Genomic_DNA"/>
</dbReference>
<dbReference type="Pfam" id="PF00561">
    <property type="entry name" value="Abhydrolase_1"/>
    <property type="match status" value="1"/>
</dbReference>
<feature type="domain" description="AB hydrolase-1" evidence="1">
    <location>
        <begin position="29"/>
        <end position="249"/>
    </location>
</feature>
<dbReference type="InterPro" id="IPR000073">
    <property type="entry name" value="AB_hydrolase_1"/>
</dbReference>
<name>A0A8J7J1J4_9CYAN</name>
<dbReference type="PANTHER" id="PTHR43798">
    <property type="entry name" value="MONOACYLGLYCEROL LIPASE"/>
    <property type="match status" value="1"/>
</dbReference>
<dbReference type="InterPro" id="IPR050266">
    <property type="entry name" value="AB_hydrolase_sf"/>
</dbReference>
<evidence type="ECO:0000259" key="1">
    <source>
        <dbReference type="Pfam" id="PF00561"/>
    </source>
</evidence>
<proteinExistence type="predicted"/>
<dbReference type="SUPFAM" id="SSF53474">
    <property type="entry name" value="alpha/beta-Hydrolases"/>
    <property type="match status" value="1"/>
</dbReference>
<reference evidence="2" key="1">
    <citation type="submission" date="2020-10" db="EMBL/GenBank/DDBJ databases">
        <authorList>
            <person name="Castelo-Branco R."/>
            <person name="Eusebio N."/>
            <person name="Adriana R."/>
            <person name="Vieira A."/>
            <person name="Brugerolle De Fraissinette N."/>
            <person name="Rezende De Castro R."/>
            <person name="Schneider M.P."/>
            <person name="Vasconcelos V."/>
            <person name="Leao P.N."/>
        </authorList>
    </citation>
    <scope>NUCLEOTIDE SEQUENCE</scope>
    <source>
        <strain evidence="2">LEGE 07157</strain>
    </source>
</reference>
<dbReference type="RefSeq" id="WP_194028913.1">
    <property type="nucleotide sequence ID" value="NZ_JADEWZ010000009.1"/>
</dbReference>
<organism evidence="2 3">
    <name type="scientific">Lusitaniella coriacea LEGE 07157</name>
    <dbReference type="NCBI Taxonomy" id="945747"/>
    <lineage>
        <taxon>Bacteria</taxon>
        <taxon>Bacillati</taxon>
        <taxon>Cyanobacteriota</taxon>
        <taxon>Cyanophyceae</taxon>
        <taxon>Spirulinales</taxon>
        <taxon>Lusitaniellaceae</taxon>
        <taxon>Lusitaniella</taxon>
    </lineage>
</organism>